<sequence>MREADGAEEMVARCPDTGRECRVASHVWTIRSRQGEITLMLTSHTENSKQGGGRFRGSKGKKDKKKRDEIGEVDRERKKEKERQTEKETKTETD</sequence>
<gene>
    <name evidence="2" type="ORF">ElyMa_005770700</name>
</gene>
<keyword evidence="3" id="KW-1185">Reference proteome</keyword>
<dbReference type="EMBL" id="BMAT01011569">
    <property type="protein sequence ID" value="GFR75136.1"/>
    <property type="molecule type" value="Genomic_DNA"/>
</dbReference>
<feature type="region of interest" description="Disordered" evidence="1">
    <location>
        <begin position="42"/>
        <end position="94"/>
    </location>
</feature>
<accession>A0AAV4FQ47</accession>
<dbReference type="AlphaFoldDB" id="A0AAV4FQ47"/>
<reference evidence="2 3" key="1">
    <citation type="journal article" date="2021" name="Elife">
        <title>Chloroplast acquisition without the gene transfer in kleptoplastic sea slugs, Plakobranchus ocellatus.</title>
        <authorList>
            <person name="Maeda T."/>
            <person name="Takahashi S."/>
            <person name="Yoshida T."/>
            <person name="Shimamura S."/>
            <person name="Takaki Y."/>
            <person name="Nagai Y."/>
            <person name="Toyoda A."/>
            <person name="Suzuki Y."/>
            <person name="Arimoto A."/>
            <person name="Ishii H."/>
            <person name="Satoh N."/>
            <person name="Nishiyama T."/>
            <person name="Hasebe M."/>
            <person name="Maruyama T."/>
            <person name="Minagawa J."/>
            <person name="Obokata J."/>
            <person name="Shigenobu S."/>
        </authorList>
    </citation>
    <scope>NUCLEOTIDE SEQUENCE [LARGE SCALE GENOMIC DNA]</scope>
</reference>
<evidence type="ECO:0000313" key="2">
    <source>
        <dbReference type="EMBL" id="GFR75136.1"/>
    </source>
</evidence>
<protein>
    <submittedName>
        <fullName evidence="2">Uncharacterized protein</fullName>
    </submittedName>
</protein>
<evidence type="ECO:0000256" key="1">
    <source>
        <dbReference type="SAM" id="MobiDB-lite"/>
    </source>
</evidence>
<evidence type="ECO:0000313" key="3">
    <source>
        <dbReference type="Proteomes" id="UP000762676"/>
    </source>
</evidence>
<name>A0AAV4FQ47_9GAST</name>
<proteinExistence type="predicted"/>
<dbReference type="Proteomes" id="UP000762676">
    <property type="component" value="Unassembled WGS sequence"/>
</dbReference>
<feature type="compositionally biased region" description="Basic and acidic residues" evidence="1">
    <location>
        <begin position="66"/>
        <end position="94"/>
    </location>
</feature>
<feature type="compositionally biased region" description="Basic residues" evidence="1">
    <location>
        <begin position="56"/>
        <end position="65"/>
    </location>
</feature>
<comment type="caution">
    <text evidence="2">The sequence shown here is derived from an EMBL/GenBank/DDBJ whole genome shotgun (WGS) entry which is preliminary data.</text>
</comment>
<organism evidence="2 3">
    <name type="scientific">Elysia marginata</name>
    <dbReference type="NCBI Taxonomy" id="1093978"/>
    <lineage>
        <taxon>Eukaryota</taxon>
        <taxon>Metazoa</taxon>
        <taxon>Spiralia</taxon>
        <taxon>Lophotrochozoa</taxon>
        <taxon>Mollusca</taxon>
        <taxon>Gastropoda</taxon>
        <taxon>Heterobranchia</taxon>
        <taxon>Euthyneura</taxon>
        <taxon>Panpulmonata</taxon>
        <taxon>Sacoglossa</taxon>
        <taxon>Placobranchoidea</taxon>
        <taxon>Plakobranchidae</taxon>
        <taxon>Elysia</taxon>
    </lineage>
</organism>